<feature type="transmembrane region" description="Helical" evidence="1">
    <location>
        <begin position="35"/>
        <end position="56"/>
    </location>
</feature>
<gene>
    <name evidence="2" type="ORF">B879_03866</name>
</gene>
<feature type="transmembrane region" description="Helical" evidence="1">
    <location>
        <begin position="7"/>
        <end position="29"/>
    </location>
</feature>
<dbReference type="OrthoDB" id="850943at2"/>
<dbReference type="EMBL" id="AMGM01000117">
    <property type="protein sequence ID" value="EKB47537.1"/>
    <property type="molecule type" value="Genomic_DNA"/>
</dbReference>
<dbReference type="Proteomes" id="UP000004478">
    <property type="component" value="Unassembled WGS sequence"/>
</dbReference>
<comment type="caution">
    <text evidence="2">The sequence shown here is derived from an EMBL/GenBank/DDBJ whole genome shotgun (WGS) entry which is preliminary data.</text>
</comment>
<evidence type="ECO:0000313" key="3">
    <source>
        <dbReference type="Proteomes" id="UP000004478"/>
    </source>
</evidence>
<sequence>MKQYFGYFYKIGLLAAAFSVFAFYIATLFTPDPTLFSKVFSFAITPLFVGAGIYFYRFKLNNNKLSFAEGMTIGFLIYFINAFVTFLGIYFGLMFSPHTFENIKANMMQILADKKEEIIGTLGQTSFDKTYEQMMALSVYDIAITDLIFKIAFGLFFTIIISVILRKNY</sequence>
<dbReference type="Pfam" id="PF13858">
    <property type="entry name" value="DUF4199"/>
    <property type="match status" value="1"/>
</dbReference>
<keyword evidence="1" id="KW-1133">Transmembrane helix</keyword>
<evidence type="ECO:0000256" key="1">
    <source>
        <dbReference type="SAM" id="Phobius"/>
    </source>
</evidence>
<protein>
    <recommendedName>
        <fullName evidence="4">DUF4199 domain-containing protein</fullName>
    </recommendedName>
</protein>
<dbReference type="AlphaFoldDB" id="K1L622"/>
<dbReference type="InterPro" id="IPR025250">
    <property type="entry name" value="DUF4199"/>
</dbReference>
<dbReference type="RefSeq" id="WP_009186887.1">
    <property type="nucleotide sequence ID" value="NZ_AMGM01000117.1"/>
</dbReference>
<name>K1L622_CECL9</name>
<accession>K1L622</accession>
<keyword evidence="1" id="KW-0812">Transmembrane</keyword>
<feature type="transmembrane region" description="Helical" evidence="1">
    <location>
        <begin position="147"/>
        <end position="165"/>
    </location>
</feature>
<feature type="transmembrane region" description="Helical" evidence="1">
    <location>
        <begin position="68"/>
        <end position="91"/>
    </location>
</feature>
<proteinExistence type="predicted"/>
<evidence type="ECO:0000313" key="2">
    <source>
        <dbReference type="EMBL" id="EKB47537.1"/>
    </source>
</evidence>
<keyword evidence="1" id="KW-0472">Membrane</keyword>
<organism evidence="2 3">
    <name type="scientific">Cecembia lonarensis (strain CCUG 58316 / KCTC 22772 / LW9)</name>
    <dbReference type="NCBI Taxonomy" id="1225176"/>
    <lineage>
        <taxon>Bacteria</taxon>
        <taxon>Pseudomonadati</taxon>
        <taxon>Bacteroidota</taxon>
        <taxon>Cytophagia</taxon>
        <taxon>Cytophagales</taxon>
        <taxon>Cyclobacteriaceae</taxon>
        <taxon>Cecembia</taxon>
    </lineage>
</organism>
<keyword evidence="3" id="KW-1185">Reference proteome</keyword>
<reference evidence="2 3" key="1">
    <citation type="journal article" date="2012" name="J. Bacteriol.">
        <title>Draft Genome Sequence of Cecembia lonarensis Strain LW9T, Isolated from Lonar Lake, a Haloalkaline Lake in India.</title>
        <authorList>
            <person name="Shivaji S."/>
            <person name="Ara S."/>
            <person name="Singh A."/>
            <person name="Pinnaka A.K."/>
        </authorList>
    </citation>
    <scope>NUCLEOTIDE SEQUENCE [LARGE SCALE GENOMIC DNA]</scope>
    <source>
        <strain evidence="2 3">LW9</strain>
    </source>
</reference>
<evidence type="ECO:0008006" key="4">
    <source>
        <dbReference type="Google" id="ProtNLM"/>
    </source>
</evidence>